<reference evidence="1" key="1">
    <citation type="journal article" date="2015" name="Nature">
        <title>Complex archaea that bridge the gap between prokaryotes and eukaryotes.</title>
        <authorList>
            <person name="Spang A."/>
            <person name="Saw J.H."/>
            <person name="Jorgensen S.L."/>
            <person name="Zaremba-Niedzwiedzka K."/>
            <person name="Martijn J."/>
            <person name="Lind A.E."/>
            <person name="van Eijk R."/>
            <person name="Schleper C."/>
            <person name="Guy L."/>
            <person name="Ettema T.J."/>
        </authorList>
    </citation>
    <scope>NUCLEOTIDE SEQUENCE</scope>
</reference>
<comment type="caution">
    <text evidence="1">The sequence shown here is derived from an EMBL/GenBank/DDBJ whole genome shotgun (WGS) entry which is preliminary data.</text>
</comment>
<dbReference type="EMBL" id="LAZR01000017">
    <property type="protein sequence ID" value="KKO06025.1"/>
    <property type="molecule type" value="Genomic_DNA"/>
</dbReference>
<proteinExistence type="predicted"/>
<dbReference type="SUPFAM" id="SSF54506">
    <property type="entry name" value="Diaminopimelate epimerase-like"/>
    <property type="match status" value="1"/>
</dbReference>
<gene>
    <name evidence="1" type="ORF">LCGC14_0070370</name>
</gene>
<evidence type="ECO:0000313" key="1">
    <source>
        <dbReference type="EMBL" id="KKO06025.1"/>
    </source>
</evidence>
<dbReference type="Pfam" id="PF02567">
    <property type="entry name" value="PhzC-PhzF"/>
    <property type="match status" value="1"/>
</dbReference>
<name>A0A0F9VPP3_9ZZZZ</name>
<evidence type="ECO:0008006" key="2">
    <source>
        <dbReference type="Google" id="ProtNLM"/>
    </source>
</evidence>
<dbReference type="Gene3D" id="3.10.310.10">
    <property type="entry name" value="Diaminopimelate Epimerase, Chain A, domain 1"/>
    <property type="match status" value="1"/>
</dbReference>
<dbReference type="AlphaFoldDB" id="A0A0F9VPP3"/>
<protein>
    <recommendedName>
        <fullName evidence="2">PhzF family phenazine biosynthesis protein</fullName>
    </recommendedName>
</protein>
<dbReference type="GO" id="GO:0003824">
    <property type="term" value="F:catalytic activity"/>
    <property type="evidence" value="ECO:0007669"/>
    <property type="project" value="InterPro"/>
</dbReference>
<sequence length="83" mass="9176">MFAPRYGILEEAGTGMAAGPLASYLYDMLQLKKTNFQIQQGKYMVPPSSSAIHVRLQLENKRVTSLMAGGKGMLTRQIEITLN</sequence>
<dbReference type="InterPro" id="IPR003719">
    <property type="entry name" value="Phenazine_PhzF-like"/>
</dbReference>
<organism evidence="1">
    <name type="scientific">marine sediment metagenome</name>
    <dbReference type="NCBI Taxonomy" id="412755"/>
    <lineage>
        <taxon>unclassified sequences</taxon>
        <taxon>metagenomes</taxon>
        <taxon>ecological metagenomes</taxon>
    </lineage>
</organism>
<accession>A0A0F9VPP3</accession>